<feature type="signal peptide" evidence="2">
    <location>
        <begin position="1"/>
        <end position="17"/>
    </location>
</feature>
<evidence type="ECO:0008006" key="5">
    <source>
        <dbReference type="Google" id="ProtNLM"/>
    </source>
</evidence>
<accession>A0A918TJU9</accession>
<proteinExistence type="predicted"/>
<comment type="caution">
    <text evidence="3">The sequence shown here is derived from an EMBL/GenBank/DDBJ whole genome shotgun (WGS) entry which is preliminary data.</text>
</comment>
<feature type="transmembrane region" description="Helical" evidence="1">
    <location>
        <begin position="181"/>
        <end position="203"/>
    </location>
</feature>
<protein>
    <recommendedName>
        <fullName evidence="5">TPM domain-containing protein</fullName>
    </recommendedName>
</protein>
<dbReference type="EMBL" id="BMXI01000003">
    <property type="protein sequence ID" value="GHC45218.1"/>
    <property type="molecule type" value="Genomic_DNA"/>
</dbReference>
<dbReference type="RefSeq" id="WP_377047523.1">
    <property type="nucleotide sequence ID" value="NZ_JBHLZH010000010.1"/>
</dbReference>
<dbReference type="AlphaFoldDB" id="A0A918TJU9"/>
<keyword evidence="1" id="KW-0812">Transmembrane</keyword>
<evidence type="ECO:0000313" key="4">
    <source>
        <dbReference type="Proteomes" id="UP000644507"/>
    </source>
</evidence>
<reference evidence="3" key="1">
    <citation type="journal article" date="2014" name="Int. J. Syst. Evol. Microbiol.">
        <title>Complete genome sequence of Corynebacterium casei LMG S-19264T (=DSM 44701T), isolated from a smear-ripened cheese.</title>
        <authorList>
            <consortium name="US DOE Joint Genome Institute (JGI-PGF)"/>
            <person name="Walter F."/>
            <person name="Albersmeier A."/>
            <person name="Kalinowski J."/>
            <person name="Ruckert C."/>
        </authorList>
    </citation>
    <scope>NUCLEOTIDE SEQUENCE</scope>
    <source>
        <strain evidence="3">KCTC 12988</strain>
    </source>
</reference>
<organism evidence="3 4">
    <name type="scientific">Roseibacillus persicicus</name>
    <dbReference type="NCBI Taxonomy" id="454148"/>
    <lineage>
        <taxon>Bacteria</taxon>
        <taxon>Pseudomonadati</taxon>
        <taxon>Verrucomicrobiota</taxon>
        <taxon>Verrucomicrobiia</taxon>
        <taxon>Verrucomicrobiales</taxon>
        <taxon>Verrucomicrobiaceae</taxon>
        <taxon>Roseibacillus</taxon>
    </lineage>
</organism>
<name>A0A918TJU9_9BACT</name>
<evidence type="ECO:0000256" key="1">
    <source>
        <dbReference type="SAM" id="Phobius"/>
    </source>
</evidence>
<reference evidence="3" key="2">
    <citation type="submission" date="2020-09" db="EMBL/GenBank/DDBJ databases">
        <authorList>
            <person name="Sun Q."/>
            <person name="Kim S."/>
        </authorList>
    </citation>
    <scope>NUCLEOTIDE SEQUENCE</scope>
    <source>
        <strain evidence="3">KCTC 12988</strain>
    </source>
</reference>
<keyword evidence="2" id="KW-0732">Signal</keyword>
<feature type="chain" id="PRO_5037759838" description="TPM domain-containing protein" evidence="2">
    <location>
        <begin position="18"/>
        <end position="242"/>
    </location>
</feature>
<evidence type="ECO:0000313" key="3">
    <source>
        <dbReference type="EMBL" id="GHC45218.1"/>
    </source>
</evidence>
<evidence type="ECO:0000256" key="2">
    <source>
        <dbReference type="SAM" id="SignalP"/>
    </source>
</evidence>
<sequence length="242" mass="26719">MSFVLMLLAVLSGSLMALDLKSPPSGGIYDPGGALNQEYTTLIKNRIAYEKSHRQFELFVIIFEQEPSQGARVLAKQAGESWSDGEYWSVVYQVGAKGEPDCLVGGTIMGRLPKALQDVNVRGARNTALLVTTPQSRLEAIVNNLSDNFGFLYVRAKQRHEEEVKKLEVAYLAEKKRKENLVALGTVLAVILVGLAVLGFVLWKKHLRKFKPMEFPVTSSRRRLAAPSSGGGSVLVKYSRTH</sequence>
<gene>
    <name evidence="3" type="ORF">GCM10007100_08100</name>
</gene>
<dbReference type="Proteomes" id="UP000644507">
    <property type="component" value="Unassembled WGS sequence"/>
</dbReference>
<keyword evidence="4" id="KW-1185">Reference proteome</keyword>
<keyword evidence="1" id="KW-1133">Transmembrane helix</keyword>
<keyword evidence="1" id="KW-0472">Membrane</keyword>